<reference evidence="5" key="2">
    <citation type="submission" date="2022-10" db="EMBL/GenBank/DDBJ databases">
        <authorList>
            <consortium name="ENA_rothamsted_submissions"/>
            <consortium name="culmorum"/>
            <person name="King R."/>
        </authorList>
    </citation>
    <scope>NUCLEOTIDE SEQUENCE</scope>
</reference>
<keyword evidence="1" id="KW-0732">Signal</keyword>
<accession>A0A9P0GS91</accession>
<feature type="domain" description="DUF7044" evidence="4">
    <location>
        <begin position="30"/>
        <end position="111"/>
    </location>
</feature>
<evidence type="ECO:0000313" key="5">
    <source>
        <dbReference type="EMBL" id="CAH1156103.1"/>
    </source>
</evidence>
<dbReference type="InterPro" id="IPR055470">
    <property type="entry name" value="DUF7042"/>
</dbReference>
<evidence type="ECO:0000256" key="1">
    <source>
        <dbReference type="SAM" id="SignalP"/>
    </source>
</evidence>
<dbReference type="OrthoDB" id="9979716at2759"/>
<sequence>MDAPWTSFIVQLILFLFVLESTSTFKPSGTCFFPERWEGTWFQSGVRQPILLEGPRLSTKGRCLSSDGDKFLMVDEKRACYRCVVIHEKHINVLQYKETYCHSREALPTLCALITGDALLYSMFRENALPIQCPFRGPFSFTYNTGHGECRSPVSSIETCTEDSKLLLSYQACPDVDASESAIEELQCLASWKEGSARYLVGKLHHTHVTSNEDRYRCFIYEKSSSSLDEMEEEVDFKVAQSGDATCNGLFSATEGSKTMILKKAPQTSKCRFPFWISNYNHWHTLDYSGTYSFHHRNSTLRITNSSGMDMKVVCMQQKQSTRDENVVVLVTHFTMGCQNGFICMSLYRRDSHILELQMGSQTKRKEDACNENHFDKNTLPYLTLVTTSPETRPCPYIGKFEVTNLLRVKQDQQTATNKFPSLPDTRYFDTNLYLRKSLRSVYQDLRSRRVKRVDDESDCDSDGFTNLVIGCVSYDTMEFRTDCAAPDLITTYSCHGRWEENGTNFLITTPISRSSHGARRYCFIYKEAPSGVLFSTSSDSCNRLVKPGVTGELIFNISSTGKCVETNSSCTTFAVNCWLCWSTLCCLVLRILIRS</sequence>
<name>A0A9P0GS91_PHACE</name>
<gene>
    <name evidence="5" type="ORF">PHAECO_LOCUS6446</name>
</gene>
<evidence type="ECO:0000259" key="3">
    <source>
        <dbReference type="Pfam" id="PF23070"/>
    </source>
</evidence>
<feature type="domain" description="DUF7042" evidence="2">
    <location>
        <begin position="130"/>
        <end position="263"/>
    </location>
</feature>
<reference evidence="5" key="1">
    <citation type="submission" date="2022-01" db="EMBL/GenBank/DDBJ databases">
        <authorList>
            <person name="King R."/>
        </authorList>
    </citation>
    <scope>NUCLEOTIDE SEQUENCE</scope>
</reference>
<feature type="signal peptide" evidence="1">
    <location>
        <begin position="1"/>
        <end position="24"/>
    </location>
</feature>
<organism evidence="5 6">
    <name type="scientific">Phaedon cochleariae</name>
    <name type="common">Mustard beetle</name>
    <dbReference type="NCBI Taxonomy" id="80249"/>
    <lineage>
        <taxon>Eukaryota</taxon>
        <taxon>Metazoa</taxon>
        <taxon>Ecdysozoa</taxon>
        <taxon>Arthropoda</taxon>
        <taxon>Hexapoda</taxon>
        <taxon>Insecta</taxon>
        <taxon>Pterygota</taxon>
        <taxon>Neoptera</taxon>
        <taxon>Endopterygota</taxon>
        <taxon>Coleoptera</taxon>
        <taxon>Polyphaga</taxon>
        <taxon>Cucujiformia</taxon>
        <taxon>Chrysomeloidea</taxon>
        <taxon>Chrysomelidae</taxon>
        <taxon>Chrysomelinae</taxon>
        <taxon>Chrysomelini</taxon>
        <taxon>Phaedon</taxon>
    </lineage>
</organism>
<dbReference type="PANTHER" id="PTHR22255">
    <property type="entry name" value="LP06548P"/>
    <property type="match status" value="1"/>
</dbReference>
<evidence type="ECO:0000259" key="2">
    <source>
        <dbReference type="Pfam" id="PF23069"/>
    </source>
</evidence>
<dbReference type="GO" id="GO:0061909">
    <property type="term" value="P:autophagosome-lysosome fusion"/>
    <property type="evidence" value="ECO:0007669"/>
    <property type="project" value="TreeGrafter"/>
</dbReference>
<proteinExistence type="predicted"/>
<evidence type="ECO:0000313" key="6">
    <source>
        <dbReference type="Proteomes" id="UP001153737"/>
    </source>
</evidence>
<dbReference type="Pfam" id="PF23071">
    <property type="entry name" value="DUF7044"/>
    <property type="match status" value="1"/>
</dbReference>
<keyword evidence="6" id="KW-1185">Reference proteome</keyword>
<feature type="domain" description="DUF7043" evidence="3">
    <location>
        <begin position="268"/>
        <end position="378"/>
    </location>
</feature>
<dbReference type="Pfam" id="PF23070">
    <property type="entry name" value="DUF7043"/>
    <property type="match status" value="1"/>
</dbReference>
<dbReference type="PANTHER" id="PTHR22255:SF9">
    <property type="entry name" value="LP06548P"/>
    <property type="match status" value="1"/>
</dbReference>
<feature type="chain" id="PRO_5040209793" evidence="1">
    <location>
        <begin position="25"/>
        <end position="596"/>
    </location>
</feature>
<dbReference type="InterPro" id="IPR055472">
    <property type="entry name" value="DUF7044"/>
</dbReference>
<dbReference type="EMBL" id="OU896708">
    <property type="protein sequence ID" value="CAH1156103.1"/>
    <property type="molecule type" value="Genomic_DNA"/>
</dbReference>
<dbReference type="InterPro" id="IPR055471">
    <property type="entry name" value="DUF7043"/>
</dbReference>
<dbReference type="Proteomes" id="UP001153737">
    <property type="component" value="Chromosome 2"/>
</dbReference>
<protein>
    <submittedName>
        <fullName evidence="5">Uncharacterized protein</fullName>
    </submittedName>
</protein>
<dbReference type="Pfam" id="PF23069">
    <property type="entry name" value="DUF7042"/>
    <property type="match status" value="1"/>
</dbReference>
<evidence type="ECO:0000259" key="4">
    <source>
        <dbReference type="Pfam" id="PF23071"/>
    </source>
</evidence>
<dbReference type="AlphaFoldDB" id="A0A9P0GS91"/>